<organism evidence="1 2">
    <name type="scientific">Leersia perrieri</name>
    <dbReference type="NCBI Taxonomy" id="77586"/>
    <lineage>
        <taxon>Eukaryota</taxon>
        <taxon>Viridiplantae</taxon>
        <taxon>Streptophyta</taxon>
        <taxon>Embryophyta</taxon>
        <taxon>Tracheophyta</taxon>
        <taxon>Spermatophyta</taxon>
        <taxon>Magnoliopsida</taxon>
        <taxon>Liliopsida</taxon>
        <taxon>Poales</taxon>
        <taxon>Poaceae</taxon>
        <taxon>BOP clade</taxon>
        <taxon>Oryzoideae</taxon>
        <taxon>Oryzeae</taxon>
        <taxon>Oryzinae</taxon>
        <taxon>Leersia</taxon>
    </lineage>
</organism>
<accession>A0A0D9X0V8</accession>
<protein>
    <submittedName>
        <fullName evidence="1">Uncharacterized protein</fullName>
    </submittedName>
</protein>
<reference evidence="2" key="2">
    <citation type="submission" date="2013-12" db="EMBL/GenBank/DDBJ databases">
        <authorList>
            <person name="Yu Y."/>
            <person name="Lee S."/>
            <person name="de Baynast K."/>
            <person name="Wissotski M."/>
            <person name="Liu L."/>
            <person name="Talag J."/>
            <person name="Goicoechea J."/>
            <person name="Angelova A."/>
            <person name="Jetty R."/>
            <person name="Kudrna D."/>
            <person name="Golser W."/>
            <person name="Rivera L."/>
            <person name="Zhang J."/>
            <person name="Wing R."/>
        </authorList>
    </citation>
    <scope>NUCLEOTIDE SEQUENCE</scope>
</reference>
<dbReference type="HOGENOM" id="CLU_1429973_0_0_1"/>
<proteinExistence type="predicted"/>
<reference evidence="1 2" key="1">
    <citation type="submission" date="2012-08" db="EMBL/GenBank/DDBJ databases">
        <title>Oryza genome evolution.</title>
        <authorList>
            <person name="Wing R.A."/>
        </authorList>
    </citation>
    <scope>NUCLEOTIDE SEQUENCE</scope>
</reference>
<evidence type="ECO:0000313" key="1">
    <source>
        <dbReference type="EnsemblPlants" id="LPERR07G17530.1"/>
    </source>
</evidence>
<evidence type="ECO:0000313" key="2">
    <source>
        <dbReference type="Proteomes" id="UP000032180"/>
    </source>
</evidence>
<keyword evidence="2" id="KW-1185">Reference proteome</keyword>
<dbReference type="Proteomes" id="UP000032180">
    <property type="component" value="Chromosome 7"/>
</dbReference>
<sequence>MITYRSAVVVVVVGCSGPGGGGEEEGSGGPRRRTSLSISGEAKISMRAWEVPRGGGWGQVTWAWTLRLLLSFYRTFAPPLSPLLPSARSEPRCAGGGCFVFTFAGEDNFFIRLRNPAIAVLGSIGKAEEVGRRGNGINNGGGRSAYCSAALDADAPPRLRGCAVCAWLEEEDDLLLLLPPAAAQTQPMMP</sequence>
<dbReference type="AlphaFoldDB" id="A0A0D9X0V8"/>
<dbReference type="Gramene" id="LPERR07G17530.1">
    <property type="protein sequence ID" value="LPERR07G17530.1"/>
    <property type="gene ID" value="LPERR07G17530"/>
</dbReference>
<reference evidence="1" key="3">
    <citation type="submission" date="2015-04" db="UniProtKB">
        <authorList>
            <consortium name="EnsemblPlants"/>
        </authorList>
    </citation>
    <scope>IDENTIFICATION</scope>
</reference>
<name>A0A0D9X0V8_9ORYZ</name>
<dbReference type="EnsemblPlants" id="LPERR07G17530.1">
    <property type="protein sequence ID" value="LPERR07G17530.1"/>
    <property type="gene ID" value="LPERR07G17530"/>
</dbReference>